<reference evidence="4" key="1">
    <citation type="journal article" date="2014" name="Front. Microbiol.">
        <title>High frequency of phylogenetically diverse reductive dehalogenase-homologous genes in deep subseafloor sedimentary metagenomes.</title>
        <authorList>
            <person name="Kawai M."/>
            <person name="Futagami T."/>
            <person name="Toyoda A."/>
            <person name="Takaki Y."/>
            <person name="Nishi S."/>
            <person name="Hori S."/>
            <person name="Arai W."/>
            <person name="Tsubouchi T."/>
            <person name="Morono Y."/>
            <person name="Uchiyama I."/>
            <person name="Ito T."/>
            <person name="Fujiyama A."/>
            <person name="Inagaki F."/>
            <person name="Takami H."/>
        </authorList>
    </citation>
    <scope>NUCLEOTIDE SEQUENCE</scope>
    <source>
        <strain evidence="4">Expedition CK06-06</strain>
    </source>
</reference>
<evidence type="ECO:0000313" key="4">
    <source>
        <dbReference type="EMBL" id="GAH55894.1"/>
    </source>
</evidence>
<accession>X1HPX9</accession>
<dbReference type="SUPFAM" id="SSF51905">
    <property type="entry name" value="FAD/NAD(P)-binding domain"/>
    <property type="match status" value="1"/>
</dbReference>
<evidence type="ECO:0000256" key="2">
    <source>
        <dbReference type="ARBA" id="ARBA00023002"/>
    </source>
</evidence>
<keyword evidence="2" id="KW-0560">Oxidoreductase</keyword>
<proteinExistence type="predicted"/>
<evidence type="ECO:0000256" key="1">
    <source>
        <dbReference type="ARBA" id="ARBA00022630"/>
    </source>
</evidence>
<protein>
    <recommendedName>
        <fullName evidence="3">FAD-dependent oxidoreductase 2 FAD-binding domain-containing protein</fullName>
    </recommendedName>
</protein>
<dbReference type="Pfam" id="PF00890">
    <property type="entry name" value="FAD_binding_2"/>
    <property type="match status" value="1"/>
</dbReference>
<dbReference type="GO" id="GO:0016491">
    <property type="term" value="F:oxidoreductase activity"/>
    <property type="evidence" value="ECO:0007669"/>
    <property type="project" value="UniProtKB-KW"/>
</dbReference>
<organism evidence="4">
    <name type="scientific">marine sediment metagenome</name>
    <dbReference type="NCBI Taxonomy" id="412755"/>
    <lineage>
        <taxon>unclassified sequences</taxon>
        <taxon>metagenomes</taxon>
        <taxon>ecological metagenomes</taxon>
    </lineage>
</organism>
<evidence type="ECO:0000259" key="3">
    <source>
        <dbReference type="Pfam" id="PF00890"/>
    </source>
</evidence>
<feature type="domain" description="FAD-dependent oxidoreductase 2 FAD-binding" evidence="3">
    <location>
        <begin position="6"/>
        <end position="37"/>
    </location>
</feature>
<dbReference type="Gene3D" id="3.50.50.60">
    <property type="entry name" value="FAD/NAD(P)-binding domain"/>
    <property type="match status" value="1"/>
</dbReference>
<dbReference type="EMBL" id="BARU01019707">
    <property type="protein sequence ID" value="GAH55894.1"/>
    <property type="molecule type" value="Genomic_DNA"/>
</dbReference>
<name>X1HPX9_9ZZZZ</name>
<gene>
    <name evidence="4" type="ORF">S03H2_32432</name>
</gene>
<sequence length="146" mass="16070">MKDTYDLAIIGGGAAGLIAAPFAVQLGARVAFIEKDRIGGSRYPLGFSNWLCALDFYLSQPKEIAIIGPRNDRGTLELLHTLCTMWLPNKVVAARDPNDPAPVTELKLLENRQMIDNRPTAYVCYRYSCKKPVTDAISLSAQLRGD</sequence>
<dbReference type="AlphaFoldDB" id="X1HPX9"/>
<keyword evidence="1" id="KW-0285">Flavoprotein</keyword>
<comment type="caution">
    <text evidence="4">The sequence shown here is derived from an EMBL/GenBank/DDBJ whole genome shotgun (WGS) entry which is preliminary data.</text>
</comment>
<dbReference type="InterPro" id="IPR003953">
    <property type="entry name" value="FAD-dep_OxRdtase_2_FAD-bd"/>
</dbReference>
<dbReference type="InterPro" id="IPR036188">
    <property type="entry name" value="FAD/NAD-bd_sf"/>
</dbReference>